<dbReference type="GO" id="GO:0009960">
    <property type="term" value="P:endosperm development"/>
    <property type="evidence" value="ECO:0007669"/>
    <property type="project" value="InterPro"/>
</dbReference>
<dbReference type="GeneID" id="113733972"/>
<evidence type="ECO:0000256" key="6">
    <source>
        <dbReference type="SAM" id="MobiDB-lite"/>
    </source>
</evidence>
<dbReference type="AlphaFoldDB" id="A0A6P6WKM7"/>
<dbReference type="PROSITE" id="PS50888">
    <property type="entry name" value="BHLH"/>
    <property type="match status" value="1"/>
</dbReference>
<comment type="subcellular location">
    <subcellularLocation>
        <location evidence="1">Nucleus</location>
    </subcellularLocation>
</comment>
<evidence type="ECO:0000313" key="9">
    <source>
        <dbReference type="RefSeq" id="XP_027116029.1"/>
    </source>
</evidence>
<dbReference type="CDD" id="cd00083">
    <property type="entry name" value="bHLH_SF"/>
    <property type="match status" value="1"/>
</dbReference>
<feature type="coiled-coil region" evidence="5">
    <location>
        <begin position="105"/>
        <end position="132"/>
    </location>
</feature>
<evidence type="ECO:0000256" key="3">
    <source>
        <dbReference type="ARBA" id="ARBA00023163"/>
    </source>
</evidence>
<feature type="domain" description="BHLH" evidence="7">
    <location>
        <begin position="63"/>
        <end position="115"/>
    </location>
</feature>
<keyword evidence="3" id="KW-0804">Transcription</keyword>
<dbReference type="RefSeq" id="XP_027116029.1">
    <property type="nucleotide sequence ID" value="XM_027260228.2"/>
</dbReference>
<keyword evidence="8" id="KW-1185">Reference proteome</keyword>
<sequence>MIAKEKGRNRVSEEEEVGKLFMGIMEGYKDSLIPPLSEFNPLIERTNCEKGSSSSKKRDRTEASEIKSVQNERNRRGKMAESYSVLQSLVPSLFPIPKPSRERTLTETINYLRSLEQEKERLEGLKSSLLQKPVLSGCTTYLMNPSVTASLCNGVAFFGIQLPAKRGLLRKIAKAFEKYHAEVLEVAIYVNDHGMLTLTGTFMVGNDGAFVVEKIKKEILIL</sequence>
<reference evidence="9" key="2">
    <citation type="submission" date="2025-08" db="UniProtKB">
        <authorList>
            <consortium name="RefSeq"/>
        </authorList>
    </citation>
    <scope>IDENTIFICATION</scope>
    <source>
        <tissue evidence="9">Leaves</tissue>
    </source>
</reference>
<keyword evidence="4" id="KW-0539">Nucleus</keyword>
<dbReference type="InterPro" id="IPR036638">
    <property type="entry name" value="HLH_DNA-bd_sf"/>
</dbReference>
<proteinExistence type="predicted"/>
<protein>
    <recommendedName>
        <fullName evidence="7">BHLH domain-containing protein</fullName>
    </recommendedName>
</protein>
<dbReference type="GO" id="GO:0005634">
    <property type="term" value="C:nucleus"/>
    <property type="evidence" value="ECO:0007669"/>
    <property type="project" value="UniProtKB-SubCell"/>
</dbReference>
<name>A0A6P6WKM7_COFAR</name>
<keyword evidence="2" id="KW-0805">Transcription regulation</keyword>
<dbReference type="PANTHER" id="PTHR46772:SF6">
    <property type="entry name" value="BHLH DOMAIN-CONTAINING PROTEIN"/>
    <property type="match status" value="1"/>
</dbReference>
<dbReference type="GO" id="GO:0046983">
    <property type="term" value="F:protein dimerization activity"/>
    <property type="evidence" value="ECO:0007669"/>
    <property type="project" value="InterPro"/>
</dbReference>
<feature type="region of interest" description="Disordered" evidence="6">
    <location>
        <begin position="44"/>
        <end position="78"/>
    </location>
</feature>
<gene>
    <name evidence="9" type="primary">LOC113733972</name>
</gene>
<keyword evidence="5" id="KW-0175">Coiled coil</keyword>
<dbReference type="Gene3D" id="4.10.280.10">
    <property type="entry name" value="Helix-loop-helix DNA-binding domain"/>
    <property type="match status" value="1"/>
</dbReference>
<dbReference type="GO" id="GO:0003700">
    <property type="term" value="F:DNA-binding transcription factor activity"/>
    <property type="evidence" value="ECO:0007669"/>
    <property type="project" value="InterPro"/>
</dbReference>
<dbReference type="SUPFAM" id="SSF47459">
    <property type="entry name" value="HLH, helix-loop-helix DNA-binding domain"/>
    <property type="match status" value="1"/>
</dbReference>
<evidence type="ECO:0000259" key="7">
    <source>
        <dbReference type="PROSITE" id="PS50888"/>
    </source>
</evidence>
<evidence type="ECO:0000256" key="2">
    <source>
        <dbReference type="ARBA" id="ARBA00023015"/>
    </source>
</evidence>
<dbReference type="InterPro" id="IPR044278">
    <property type="entry name" value="BHLH95-like"/>
</dbReference>
<reference evidence="8" key="1">
    <citation type="journal article" date="2025" name="Foods">
        <title>Unveiling the Microbial Signatures of Arabica Coffee Cherries: Insights into Ripeness Specific Diversity, Functional Traits, and Implications for Quality and Safety.</title>
        <authorList>
            <consortium name="RefSeq"/>
            <person name="Tenea G.N."/>
            <person name="Cifuentes V."/>
            <person name="Reyes P."/>
            <person name="Cevallos-Vallejos M."/>
        </authorList>
    </citation>
    <scope>NUCLEOTIDE SEQUENCE [LARGE SCALE GENOMIC DNA]</scope>
</reference>
<dbReference type="InterPro" id="IPR011598">
    <property type="entry name" value="bHLH_dom"/>
</dbReference>
<evidence type="ECO:0000256" key="1">
    <source>
        <dbReference type="ARBA" id="ARBA00004123"/>
    </source>
</evidence>
<evidence type="ECO:0000313" key="8">
    <source>
        <dbReference type="Proteomes" id="UP001652660"/>
    </source>
</evidence>
<dbReference type="Pfam" id="PF00010">
    <property type="entry name" value="HLH"/>
    <property type="match status" value="1"/>
</dbReference>
<organism evidence="8 9">
    <name type="scientific">Coffea arabica</name>
    <name type="common">Arabian coffee</name>
    <dbReference type="NCBI Taxonomy" id="13443"/>
    <lineage>
        <taxon>Eukaryota</taxon>
        <taxon>Viridiplantae</taxon>
        <taxon>Streptophyta</taxon>
        <taxon>Embryophyta</taxon>
        <taxon>Tracheophyta</taxon>
        <taxon>Spermatophyta</taxon>
        <taxon>Magnoliopsida</taxon>
        <taxon>eudicotyledons</taxon>
        <taxon>Gunneridae</taxon>
        <taxon>Pentapetalae</taxon>
        <taxon>asterids</taxon>
        <taxon>lamiids</taxon>
        <taxon>Gentianales</taxon>
        <taxon>Rubiaceae</taxon>
        <taxon>Ixoroideae</taxon>
        <taxon>Gardenieae complex</taxon>
        <taxon>Bertiereae - Coffeeae clade</taxon>
        <taxon>Coffeeae</taxon>
        <taxon>Coffea</taxon>
    </lineage>
</organism>
<dbReference type="Proteomes" id="UP001652660">
    <property type="component" value="Chromosome 3c"/>
</dbReference>
<dbReference type="PANTHER" id="PTHR46772">
    <property type="entry name" value="BHLH DOMAIN-CONTAINING PROTEIN"/>
    <property type="match status" value="1"/>
</dbReference>
<evidence type="ECO:0000256" key="5">
    <source>
        <dbReference type="SAM" id="Coils"/>
    </source>
</evidence>
<dbReference type="OrthoDB" id="1927122at2759"/>
<feature type="compositionally biased region" description="Basic and acidic residues" evidence="6">
    <location>
        <begin position="59"/>
        <end position="74"/>
    </location>
</feature>
<accession>A0A6P6WKM7</accession>
<dbReference type="SMART" id="SM00353">
    <property type="entry name" value="HLH"/>
    <property type="match status" value="1"/>
</dbReference>
<evidence type="ECO:0000256" key="4">
    <source>
        <dbReference type="ARBA" id="ARBA00023242"/>
    </source>
</evidence>